<keyword evidence="4 6" id="KW-0811">Translocation</keyword>
<dbReference type="OrthoDB" id="9795145at2"/>
<name>A0A377Q4Z7_9NEIS</name>
<dbReference type="Pfam" id="PF02556">
    <property type="entry name" value="SecB"/>
    <property type="match status" value="1"/>
</dbReference>
<keyword evidence="10" id="KW-1185">Reference proteome</keyword>
<proteinExistence type="inferred from homology"/>
<protein>
    <recommendedName>
        <fullName evidence="6">Protein-export protein SecB</fullName>
    </recommendedName>
</protein>
<evidence type="ECO:0000313" key="10">
    <source>
        <dbReference type="Proteomes" id="UP000295794"/>
    </source>
</evidence>
<reference evidence="7 9" key="1">
    <citation type="submission" date="2018-06" db="EMBL/GenBank/DDBJ databases">
        <authorList>
            <consortium name="Pathogen Informatics"/>
            <person name="Doyle S."/>
        </authorList>
    </citation>
    <scope>NUCLEOTIDE SEQUENCE [LARGE SCALE GENOMIC DNA]</scope>
    <source>
        <strain evidence="7 9">NCTC11159</strain>
    </source>
</reference>
<evidence type="ECO:0000256" key="2">
    <source>
        <dbReference type="ARBA" id="ARBA00022448"/>
    </source>
</evidence>
<organism evidence="7 9">
    <name type="scientific">Iodobacter fluviatilis</name>
    <dbReference type="NCBI Taxonomy" id="537"/>
    <lineage>
        <taxon>Bacteria</taxon>
        <taxon>Pseudomonadati</taxon>
        <taxon>Pseudomonadota</taxon>
        <taxon>Betaproteobacteria</taxon>
        <taxon>Neisseriales</taxon>
        <taxon>Chitinibacteraceae</taxon>
        <taxon>Iodobacter</taxon>
    </lineage>
</organism>
<dbReference type="PRINTS" id="PR01594">
    <property type="entry name" value="SECBCHAPRONE"/>
</dbReference>
<comment type="subunit">
    <text evidence="6">Homotetramer, a dimer of dimers. One homotetramer interacts with 1 SecA dimer.</text>
</comment>
<dbReference type="GO" id="GO:0051082">
    <property type="term" value="F:unfolded protein binding"/>
    <property type="evidence" value="ECO:0007669"/>
    <property type="project" value="InterPro"/>
</dbReference>
<dbReference type="HAMAP" id="MF_00821">
    <property type="entry name" value="SecB"/>
    <property type="match status" value="1"/>
</dbReference>
<keyword evidence="6" id="KW-0963">Cytoplasm</keyword>
<accession>A0A377Q4Z7</accession>
<comment type="function">
    <text evidence="6">One of the proteins required for the normal export of preproteins out of the cell cytoplasm. It is a molecular chaperone that binds to a subset of precursor proteins, maintaining them in a translocation-competent state. It also specifically binds to its receptor SecA.</text>
</comment>
<comment type="subcellular location">
    <subcellularLocation>
        <location evidence="6">Cytoplasm</location>
    </subcellularLocation>
</comment>
<keyword evidence="5 6" id="KW-0143">Chaperone</keyword>
<dbReference type="EMBL" id="SMBT01000001">
    <property type="protein sequence ID" value="TCU90651.1"/>
    <property type="molecule type" value="Genomic_DNA"/>
</dbReference>
<dbReference type="PANTHER" id="PTHR36918:SF1">
    <property type="entry name" value="PROTEIN-EXPORT PROTEIN SECB"/>
    <property type="match status" value="1"/>
</dbReference>
<dbReference type="GO" id="GO:0005737">
    <property type="term" value="C:cytoplasm"/>
    <property type="evidence" value="ECO:0007669"/>
    <property type="project" value="UniProtKB-SubCell"/>
</dbReference>
<sequence length="156" mass="17657">MSEQNQELQPVFAIQKLYVKDISLESPNSPQSFLEQAEPEFNIQFRNQARSFDNGFYEVSLTVTAQATVEDRTIFLVEVTQNGLFNIENVPAEEMDPLLGIGCPSILFPYLREAVSDLTTRAGFPPLMLQPINFEAIYLQQRQQAEEQAANAQTTH</sequence>
<dbReference type="AlphaFoldDB" id="A0A377Q4Z7"/>
<dbReference type="EMBL" id="UGHR01000001">
    <property type="protein sequence ID" value="STQ89679.1"/>
    <property type="molecule type" value="Genomic_DNA"/>
</dbReference>
<dbReference type="GO" id="GO:0006457">
    <property type="term" value="P:protein folding"/>
    <property type="evidence" value="ECO:0007669"/>
    <property type="project" value="UniProtKB-UniRule"/>
</dbReference>
<evidence type="ECO:0000313" key="7">
    <source>
        <dbReference type="EMBL" id="STQ89679.1"/>
    </source>
</evidence>
<dbReference type="NCBIfam" id="NF004392">
    <property type="entry name" value="PRK05751.1-3"/>
    <property type="match status" value="1"/>
</dbReference>
<keyword evidence="3 6" id="KW-0653">Protein transport</keyword>
<evidence type="ECO:0000256" key="3">
    <source>
        <dbReference type="ARBA" id="ARBA00022927"/>
    </source>
</evidence>
<dbReference type="InterPro" id="IPR003708">
    <property type="entry name" value="SecB"/>
</dbReference>
<dbReference type="Proteomes" id="UP000295794">
    <property type="component" value="Unassembled WGS sequence"/>
</dbReference>
<dbReference type="Gene3D" id="3.10.420.10">
    <property type="entry name" value="SecB-like"/>
    <property type="match status" value="1"/>
</dbReference>
<comment type="similarity">
    <text evidence="1 6">Belongs to the SecB family.</text>
</comment>
<dbReference type="GO" id="GO:0015031">
    <property type="term" value="P:protein transport"/>
    <property type="evidence" value="ECO:0007669"/>
    <property type="project" value="UniProtKB-UniRule"/>
</dbReference>
<keyword evidence="2 6" id="KW-0813">Transport</keyword>
<evidence type="ECO:0000256" key="5">
    <source>
        <dbReference type="ARBA" id="ARBA00023186"/>
    </source>
</evidence>
<dbReference type="Proteomes" id="UP000255108">
    <property type="component" value="Unassembled WGS sequence"/>
</dbReference>
<gene>
    <name evidence="6 7" type="primary">secB</name>
    <name evidence="8" type="ORF">EV682_101693</name>
    <name evidence="7" type="ORF">NCTC11159_00711</name>
</gene>
<evidence type="ECO:0000256" key="1">
    <source>
        <dbReference type="ARBA" id="ARBA00009990"/>
    </source>
</evidence>
<evidence type="ECO:0000256" key="6">
    <source>
        <dbReference type="HAMAP-Rule" id="MF_00821"/>
    </source>
</evidence>
<evidence type="ECO:0000313" key="9">
    <source>
        <dbReference type="Proteomes" id="UP000255108"/>
    </source>
</evidence>
<dbReference type="NCBIfam" id="TIGR00809">
    <property type="entry name" value="secB"/>
    <property type="match status" value="1"/>
</dbReference>
<dbReference type="PANTHER" id="PTHR36918">
    <property type="match status" value="1"/>
</dbReference>
<dbReference type="InterPro" id="IPR035958">
    <property type="entry name" value="SecB-like_sf"/>
</dbReference>
<evidence type="ECO:0000256" key="4">
    <source>
        <dbReference type="ARBA" id="ARBA00023010"/>
    </source>
</evidence>
<dbReference type="GO" id="GO:0051262">
    <property type="term" value="P:protein tetramerization"/>
    <property type="evidence" value="ECO:0007669"/>
    <property type="project" value="InterPro"/>
</dbReference>
<reference evidence="8 10" key="2">
    <citation type="submission" date="2019-03" db="EMBL/GenBank/DDBJ databases">
        <title>Genomic Encyclopedia of Type Strains, Phase IV (KMG-IV): sequencing the most valuable type-strain genomes for metagenomic binning, comparative biology and taxonomic classification.</title>
        <authorList>
            <person name="Goeker M."/>
        </authorList>
    </citation>
    <scope>NUCLEOTIDE SEQUENCE [LARGE SCALE GENOMIC DNA]</scope>
    <source>
        <strain evidence="8 10">DSM 3764</strain>
    </source>
</reference>
<dbReference type="NCBIfam" id="NF004394">
    <property type="entry name" value="PRK05751.1-5"/>
    <property type="match status" value="1"/>
</dbReference>
<dbReference type="RefSeq" id="WP_099399757.1">
    <property type="nucleotide sequence ID" value="NZ_CAWOLO010000001.1"/>
</dbReference>
<dbReference type="SUPFAM" id="SSF54611">
    <property type="entry name" value="SecB-like"/>
    <property type="match status" value="1"/>
</dbReference>
<evidence type="ECO:0000313" key="8">
    <source>
        <dbReference type="EMBL" id="TCU90651.1"/>
    </source>
</evidence>